<evidence type="ECO:0000313" key="9">
    <source>
        <dbReference type="EMBL" id="KUK63341.1"/>
    </source>
</evidence>
<dbReference type="AlphaFoldDB" id="A0A101IUW3"/>
<dbReference type="NCBIfam" id="NF006912">
    <property type="entry name" value="PRK09400.2-3"/>
    <property type="match status" value="1"/>
</dbReference>
<dbReference type="InterPro" id="IPR008158">
    <property type="entry name" value="Translocase_Sec61-g"/>
</dbReference>
<evidence type="ECO:0000256" key="6">
    <source>
        <dbReference type="ARBA" id="ARBA00023136"/>
    </source>
</evidence>
<proteinExistence type="predicted"/>
<dbReference type="EMBL" id="LGHE01000097">
    <property type="protein sequence ID" value="KUL01569.1"/>
    <property type="molecule type" value="Genomic_DNA"/>
</dbReference>
<dbReference type="Proteomes" id="UP000054323">
    <property type="component" value="Unassembled WGS sequence"/>
</dbReference>
<sequence>MMDYKETLDEIKSFKIEEELFKKYWRVLKLARTPTRDEFSKIAIVAAAGIMLIGLVGFIIYEILLVLPK</sequence>
<dbReference type="GO" id="GO:0016020">
    <property type="term" value="C:membrane"/>
    <property type="evidence" value="ECO:0007669"/>
    <property type="project" value="InterPro"/>
</dbReference>
<evidence type="ECO:0000313" key="10">
    <source>
        <dbReference type="EMBL" id="KUL01569.1"/>
    </source>
</evidence>
<dbReference type="NCBIfam" id="TIGR00327">
    <property type="entry name" value="secE_euk_arch"/>
    <property type="match status" value="1"/>
</dbReference>
<evidence type="ECO:0000256" key="4">
    <source>
        <dbReference type="ARBA" id="ARBA00022989"/>
    </source>
</evidence>
<dbReference type="Proteomes" id="UP000054598">
    <property type="component" value="Unassembled WGS sequence"/>
</dbReference>
<dbReference type="GO" id="GO:0012505">
    <property type="term" value="C:endomembrane system"/>
    <property type="evidence" value="ECO:0007669"/>
    <property type="project" value="UniProtKB-SubCell"/>
</dbReference>
<reference evidence="10" key="1">
    <citation type="journal article" date="2015" name="MBio">
        <title>Genome-resolved metagenomic analysis reveals roles for candidate phyla and other microbial community members in biogeochemical transformations in oil reservoirs.</title>
        <authorList>
            <person name="Hu P."/>
            <person name="Tom L."/>
            <person name="Singh A."/>
            <person name="Thomas B.C."/>
            <person name="Baker B.J."/>
            <person name="Piceno Y.M."/>
            <person name="Andersen G.L."/>
            <person name="Banfield J.F."/>
        </authorList>
    </citation>
    <scope>NUCLEOTIDE SEQUENCE [LARGE SCALE GENOMIC DNA]</scope>
    <source>
        <strain evidence="9">62_101</strain>
        <strain evidence="10">63_41</strain>
    </source>
</reference>
<evidence type="ECO:0000256" key="1">
    <source>
        <dbReference type="ARBA" id="ARBA00022448"/>
    </source>
</evidence>
<evidence type="ECO:0000256" key="2">
    <source>
        <dbReference type="ARBA" id="ARBA00022692"/>
    </source>
</evidence>
<protein>
    <submittedName>
        <fullName evidence="10">Preprotein translocase subunit SecE</fullName>
    </submittedName>
</protein>
<feature type="transmembrane region" description="Helical" evidence="8">
    <location>
        <begin position="42"/>
        <end position="67"/>
    </location>
</feature>
<keyword evidence="5" id="KW-0811">Translocation</keyword>
<dbReference type="Pfam" id="PF00584">
    <property type="entry name" value="SecE"/>
    <property type="match status" value="1"/>
</dbReference>
<dbReference type="GO" id="GO:0006886">
    <property type="term" value="P:intracellular protein transport"/>
    <property type="evidence" value="ECO:0007669"/>
    <property type="project" value="InterPro"/>
</dbReference>
<name>A0A101IUW3_9EURY</name>
<evidence type="ECO:0000313" key="12">
    <source>
        <dbReference type="Proteomes" id="UP000054598"/>
    </source>
</evidence>
<comment type="caution">
    <text evidence="10">The sequence shown here is derived from an EMBL/GenBank/DDBJ whole genome shotgun (WGS) entry which is preliminary data.</text>
</comment>
<dbReference type="GO" id="GO:0006605">
    <property type="term" value="P:protein targeting"/>
    <property type="evidence" value="ECO:0007669"/>
    <property type="project" value="InterPro"/>
</dbReference>
<evidence type="ECO:0000256" key="5">
    <source>
        <dbReference type="ARBA" id="ARBA00023010"/>
    </source>
</evidence>
<dbReference type="InterPro" id="IPR001901">
    <property type="entry name" value="Translocase_SecE/Sec61-g"/>
</dbReference>
<evidence type="ECO:0000256" key="3">
    <source>
        <dbReference type="ARBA" id="ARBA00022927"/>
    </source>
</evidence>
<dbReference type="GO" id="GO:0008320">
    <property type="term" value="F:protein transmembrane transporter activity"/>
    <property type="evidence" value="ECO:0007669"/>
    <property type="project" value="InterPro"/>
</dbReference>
<keyword evidence="1" id="KW-0813">Transport</keyword>
<evidence type="ECO:0000256" key="7">
    <source>
        <dbReference type="ARBA" id="ARBA00037847"/>
    </source>
</evidence>
<organism evidence="10 12">
    <name type="scientific">Methanoculleus marisnigri</name>
    <dbReference type="NCBI Taxonomy" id="2198"/>
    <lineage>
        <taxon>Archaea</taxon>
        <taxon>Methanobacteriati</taxon>
        <taxon>Methanobacteriota</taxon>
        <taxon>Stenosarchaea group</taxon>
        <taxon>Methanomicrobia</taxon>
        <taxon>Methanomicrobiales</taxon>
        <taxon>Methanomicrobiaceae</taxon>
        <taxon>Methanoculleus</taxon>
    </lineage>
</organism>
<evidence type="ECO:0000313" key="11">
    <source>
        <dbReference type="Proteomes" id="UP000054323"/>
    </source>
</evidence>
<accession>A0A101IUW3</accession>
<dbReference type="Gene3D" id="1.20.5.820">
    <property type="entry name" value="Preprotein translocase SecE subunit"/>
    <property type="match status" value="1"/>
</dbReference>
<dbReference type="EMBL" id="LGGD01000029">
    <property type="protein sequence ID" value="KUK63341.1"/>
    <property type="molecule type" value="Genomic_DNA"/>
</dbReference>
<gene>
    <name evidence="9" type="ORF">XD82_0381</name>
    <name evidence="10" type="ORF">XE10_0992</name>
</gene>
<evidence type="ECO:0000256" key="8">
    <source>
        <dbReference type="SAM" id="Phobius"/>
    </source>
</evidence>
<keyword evidence="6 8" id="KW-0472">Membrane</keyword>
<dbReference type="InterPro" id="IPR023391">
    <property type="entry name" value="Prot_translocase_SecE_dom_sf"/>
</dbReference>
<comment type="subcellular location">
    <subcellularLocation>
        <location evidence="7">Endomembrane system</location>
        <topology evidence="7">Single-pass membrane protein</topology>
    </subcellularLocation>
</comment>
<keyword evidence="2 8" id="KW-0812">Transmembrane</keyword>
<keyword evidence="4 8" id="KW-1133">Transmembrane helix</keyword>
<reference evidence="11 12" key="2">
    <citation type="journal article" date="2015" name="MBio">
        <title>Genome-Resolved Metagenomic Analysis Reveals Roles for Candidate Phyla and Other Microbial Community Members in Biogeochemical Transformations in Oil Reservoirs.</title>
        <authorList>
            <person name="Hu P."/>
            <person name="Tom L."/>
            <person name="Singh A."/>
            <person name="Thomas B.C."/>
            <person name="Baker B.J."/>
            <person name="Piceno Y.M."/>
            <person name="Andersen G.L."/>
            <person name="Banfield J.F."/>
        </authorList>
    </citation>
    <scope>NUCLEOTIDE SEQUENCE [LARGE SCALE GENOMIC DNA]</scope>
</reference>
<dbReference type="SUPFAM" id="SSF103456">
    <property type="entry name" value="Preprotein translocase SecE subunit"/>
    <property type="match status" value="1"/>
</dbReference>
<dbReference type="PATRIC" id="fig|2198.3.peg.854"/>
<keyword evidence="3" id="KW-0653">Protein transport</keyword>